<dbReference type="Pfam" id="PF04588">
    <property type="entry name" value="HIG_1_N"/>
    <property type="match status" value="1"/>
</dbReference>
<dbReference type="NCBIfam" id="NF033233">
    <property type="entry name" value="twin_helix"/>
    <property type="match status" value="1"/>
</dbReference>
<dbReference type="InterPro" id="IPR007667">
    <property type="entry name" value="Hypoxia_induced_domain"/>
</dbReference>
<gene>
    <name evidence="4" type="ORF">IMCC12053_1503</name>
</gene>
<evidence type="ECO:0000256" key="1">
    <source>
        <dbReference type="ARBA" id="ARBA00022692"/>
    </source>
</evidence>
<dbReference type="KEGG" id="cmar:IMCC12053_1503"/>
<evidence type="ECO:0000313" key="5">
    <source>
        <dbReference type="Proteomes" id="UP000064920"/>
    </source>
</evidence>
<name>A0A0N9ZPG9_9RHOB</name>
<dbReference type="STRING" id="1397108.IMCC12053_1503"/>
<protein>
    <submittedName>
        <fullName evidence="4">Uncharacterized protein</fullName>
    </submittedName>
</protein>
<accession>A0A0N9ZPG9</accession>
<dbReference type="Proteomes" id="UP000064920">
    <property type="component" value="Chromosome"/>
</dbReference>
<keyword evidence="2" id="KW-1133">Transmembrane helix</keyword>
<dbReference type="EMBL" id="CP012023">
    <property type="protein sequence ID" value="ALI55450.1"/>
    <property type="molecule type" value="Genomic_DNA"/>
</dbReference>
<dbReference type="OrthoDB" id="7284889at2"/>
<organism evidence="4 5">
    <name type="scientific">Celeribacter marinus</name>
    <dbReference type="NCBI Taxonomy" id="1397108"/>
    <lineage>
        <taxon>Bacteria</taxon>
        <taxon>Pseudomonadati</taxon>
        <taxon>Pseudomonadota</taxon>
        <taxon>Alphaproteobacteria</taxon>
        <taxon>Rhodobacterales</taxon>
        <taxon>Roseobacteraceae</taxon>
        <taxon>Celeribacter</taxon>
    </lineage>
</organism>
<evidence type="ECO:0000256" key="2">
    <source>
        <dbReference type="ARBA" id="ARBA00022989"/>
    </source>
</evidence>
<keyword evidence="3" id="KW-0472">Membrane</keyword>
<evidence type="ECO:0000256" key="3">
    <source>
        <dbReference type="ARBA" id="ARBA00023136"/>
    </source>
</evidence>
<dbReference type="AlphaFoldDB" id="A0A0N9ZPG9"/>
<dbReference type="RefSeq" id="WP_062217375.1">
    <property type="nucleotide sequence ID" value="NZ_CP012023.1"/>
</dbReference>
<proteinExistence type="predicted"/>
<reference evidence="4 5" key="1">
    <citation type="submission" date="2015-05" db="EMBL/GenBank/DDBJ databases">
        <authorList>
            <person name="Wang D.B."/>
            <person name="Wang M."/>
        </authorList>
    </citation>
    <scope>NUCLEOTIDE SEQUENCE [LARGE SCALE GENOMIC DNA]</scope>
    <source>
        <strain evidence="4 5">IMCC 12053</strain>
    </source>
</reference>
<dbReference type="Gene3D" id="6.10.140.1320">
    <property type="match status" value="1"/>
</dbReference>
<keyword evidence="5" id="KW-1185">Reference proteome</keyword>
<dbReference type="PATRIC" id="fig|1397108.4.peg.1538"/>
<evidence type="ECO:0000313" key="4">
    <source>
        <dbReference type="EMBL" id="ALI55450.1"/>
    </source>
</evidence>
<keyword evidence="1" id="KW-0812">Transmembrane</keyword>
<sequence>MSPFIYLIGIGCAIVVLILARGISHMGRGGIDGAKKSNKMMKWRIIAQLVVVIMVVIFVALGGNK</sequence>
<dbReference type="PROSITE" id="PS51503">
    <property type="entry name" value="HIG1"/>
    <property type="match status" value="1"/>
</dbReference>